<sequence>MRFVNPNERRWKINLSSKSFKTGKKVSDPVQAILQAADGFFAKGDFREASRKYLEVLRIQSDHPVALHHLGLCCYRTGSHEQARNLIFESVSIQQNNAVAHDHLGVVLVALNDFIHAEASFKNAIAIQPSYVDAYHNLGALLIKQKHYSRALAILENAPSTPKGAFSRHKLLGQTHLLLGNTDQALTHLEQALMQRSSDPDVLSDIATALEKQNQYNEALKFHSLAISRRPGKNRHWQLFSDCLKILTASAPSSAGVEIRLQHLIRSETLPMQDLVQTVIVAAEHDTQVAEILSRWAKTDAVSISEPWLDMTTLAKCTSLMMLMSATPIDNIAFERILTRCRREILTSETPRDDEILPLAISLALQCFNNEHAYVVSEAEKQAISQLESKLAKIVADGKSPEPLELAILGAYAPLSYYAWSRKLAAQDWPSSLLPVIERQIKEPLEENEIKSTVGHLTKISDGVSSSVRDMYEQNPYPRWINAAVRRYDLSIADVLTSPPILLELGDYVAPNAPEILVAGCGTGQHSIQPATRYKASKVTAVDLSLTSLAYAKRQSAKLNIDNISFFQADILQLDEIEKQFDVVECVGVLHHLEDPLAGWKTLVRRVKPGGLMKIGLYSEAARQDVLAGRKIVAEQNFKPTADGIRACRQYIINAAAKGDPTLAQLCRRSDFHSLSACRDLIFHIQEHRFTLPEIKEYLKTLNLEFLDFEMNFAGQLGNFRKELSGFSAGKRLDKWHAYEIDNPDTFRAMYQFWCRKPAQ</sequence>
<dbReference type="Proteomes" id="UP000233332">
    <property type="component" value="Unassembled WGS sequence"/>
</dbReference>
<dbReference type="SUPFAM" id="SSF48452">
    <property type="entry name" value="TPR-like"/>
    <property type="match status" value="1"/>
</dbReference>
<dbReference type="InterPro" id="IPR011990">
    <property type="entry name" value="TPR-like_helical_dom_sf"/>
</dbReference>
<accession>A0A2N3L5L6</accession>
<gene>
    <name evidence="3" type="ORF">COO92_14715</name>
</gene>
<dbReference type="CDD" id="cd02440">
    <property type="entry name" value="AdoMet_MTases"/>
    <property type="match status" value="1"/>
</dbReference>
<protein>
    <recommendedName>
        <fullName evidence="2">Methyltransferase domain-containing protein</fullName>
    </recommendedName>
</protein>
<dbReference type="PANTHER" id="PTHR12558:SF13">
    <property type="entry name" value="CELL DIVISION CYCLE PROTEIN 27 HOMOLOG"/>
    <property type="match status" value="1"/>
</dbReference>
<dbReference type="InterPro" id="IPR019734">
    <property type="entry name" value="TPR_rpt"/>
</dbReference>
<reference evidence="3 4" key="1">
    <citation type="submission" date="2017-09" db="EMBL/GenBank/DDBJ databases">
        <title>Biodiversity and function of Thalassospira species in the particle-attached aromatic-hydrocarbon-degrading consortia from the surface seawater of the China South Sea.</title>
        <authorList>
            <person name="Dong C."/>
            <person name="Lai Q."/>
            <person name="Shao Z."/>
        </authorList>
    </citation>
    <scope>NUCLEOTIDE SEQUENCE [LARGE SCALE GENOMIC DNA]</scope>
    <source>
        <strain evidence="3 4">139Z-12</strain>
    </source>
</reference>
<evidence type="ECO:0000313" key="3">
    <source>
        <dbReference type="EMBL" id="PKR57997.1"/>
    </source>
</evidence>
<name>A0A2N3L5L6_9PROT</name>
<comment type="caution">
    <text evidence="3">The sequence shown here is derived from an EMBL/GenBank/DDBJ whole genome shotgun (WGS) entry which is preliminary data.</text>
</comment>
<dbReference type="Pfam" id="PF13649">
    <property type="entry name" value="Methyltransf_25"/>
    <property type="match status" value="1"/>
</dbReference>
<evidence type="ECO:0000256" key="1">
    <source>
        <dbReference type="PROSITE-ProRule" id="PRU00339"/>
    </source>
</evidence>
<dbReference type="Gene3D" id="3.40.50.150">
    <property type="entry name" value="Vaccinia Virus protein VP39"/>
    <property type="match status" value="1"/>
</dbReference>
<organism evidence="3 4">
    <name type="scientific">Thalassospira lohafexi</name>
    <dbReference type="NCBI Taxonomy" id="744227"/>
    <lineage>
        <taxon>Bacteria</taxon>
        <taxon>Pseudomonadati</taxon>
        <taxon>Pseudomonadota</taxon>
        <taxon>Alphaproteobacteria</taxon>
        <taxon>Rhodospirillales</taxon>
        <taxon>Thalassospiraceae</taxon>
        <taxon>Thalassospira</taxon>
    </lineage>
</organism>
<dbReference type="Gene3D" id="1.25.40.10">
    <property type="entry name" value="Tetratricopeptide repeat domain"/>
    <property type="match status" value="1"/>
</dbReference>
<feature type="repeat" description="TPR" evidence="1">
    <location>
        <begin position="98"/>
        <end position="131"/>
    </location>
</feature>
<dbReference type="Pfam" id="PF14559">
    <property type="entry name" value="TPR_19"/>
    <property type="match status" value="2"/>
</dbReference>
<dbReference type="EMBL" id="NXGX01000005">
    <property type="protein sequence ID" value="PKR57997.1"/>
    <property type="molecule type" value="Genomic_DNA"/>
</dbReference>
<dbReference type="SMART" id="SM00028">
    <property type="entry name" value="TPR"/>
    <property type="match status" value="6"/>
</dbReference>
<evidence type="ECO:0000259" key="2">
    <source>
        <dbReference type="Pfam" id="PF13649"/>
    </source>
</evidence>
<evidence type="ECO:0000313" key="4">
    <source>
        <dbReference type="Proteomes" id="UP000233332"/>
    </source>
</evidence>
<dbReference type="InterPro" id="IPR029063">
    <property type="entry name" value="SAM-dependent_MTases_sf"/>
</dbReference>
<dbReference type="Pfam" id="PF13432">
    <property type="entry name" value="TPR_16"/>
    <property type="match status" value="1"/>
</dbReference>
<keyword evidence="1" id="KW-0802">TPR repeat</keyword>
<dbReference type="PANTHER" id="PTHR12558">
    <property type="entry name" value="CELL DIVISION CYCLE 16,23,27"/>
    <property type="match status" value="1"/>
</dbReference>
<feature type="domain" description="Methyltransferase" evidence="2">
    <location>
        <begin position="516"/>
        <end position="611"/>
    </location>
</feature>
<proteinExistence type="predicted"/>
<dbReference type="PROSITE" id="PS50005">
    <property type="entry name" value="TPR"/>
    <property type="match status" value="1"/>
</dbReference>
<dbReference type="InterPro" id="IPR041698">
    <property type="entry name" value="Methyltransf_25"/>
</dbReference>
<dbReference type="AlphaFoldDB" id="A0A2N3L5L6"/>
<keyword evidence="4" id="KW-1185">Reference proteome</keyword>
<dbReference type="SUPFAM" id="SSF53335">
    <property type="entry name" value="S-adenosyl-L-methionine-dependent methyltransferases"/>
    <property type="match status" value="1"/>
</dbReference>